<keyword evidence="12" id="KW-1185">Reference proteome</keyword>
<dbReference type="InterPro" id="IPR043128">
    <property type="entry name" value="Rev_trsase/Diguanyl_cyclase"/>
</dbReference>
<dbReference type="Proteomes" id="UP001220509">
    <property type="component" value="Chromosome"/>
</dbReference>
<evidence type="ECO:0000259" key="8">
    <source>
        <dbReference type="PROSITE" id="PS50110"/>
    </source>
</evidence>
<dbReference type="RefSeq" id="WP_273616367.1">
    <property type="nucleotide sequence ID" value="NZ_CP117416.1"/>
</dbReference>
<feature type="domain" description="GGDEF" evidence="9">
    <location>
        <begin position="274"/>
        <end position="406"/>
    </location>
</feature>
<dbReference type="InterPro" id="IPR029787">
    <property type="entry name" value="Nucleotide_cyclase"/>
</dbReference>
<dbReference type="GO" id="GO:0000976">
    <property type="term" value="F:transcription cis-regulatory region binding"/>
    <property type="evidence" value="ECO:0007669"/>
    <property type="project" value="TreeGrafter"/>
</dbReference>
<reference evidence="11 12" key="1">
    <citation type="submission" date="2023-02" db="EMBL/GenBank/DDBJ databases">
        <title>Genome sequence of Paenibacillus kyungheensis KACC 18744.</title>
        <authorList>
            <person name="Kim S."/>
            <person name="Heo J."/>
            <person name="Kwon S.-W."/>
        </authorList>
    </citation>
    <scope>NUCLEOTIDE SEQUENCE [LARGE SCALE GENOMIC DNA]</scope>
    <source>
        <strain evidence="11 12">KACC 18744</strain>
    </source>
</reference>
<evidence type="ECO:0000256" key="4">
    <source>
        <dbReference type="ARBA" id="ARBA00023125"/>
    </source>
</evidence>
<dbReference type="Pfam" id="PF00990">
    <property type="entry name" value="GGDEF"/>
    <property type="match status" value="1"/>
</dbReference>
<dbReference type="InterPro" id="IPR001789">
    <property type="entry name" value="Sig_transdc_resp-reg_receiver"/>
</dbReference>
<sequence>MLKYQILFKLQLQEKLQKMLEPNAQIPEQELYRLAHSIKGTAGTIELPEWYSEALRLLTTFKEDGQRVFDHEQMVIILEPLYDLIQQSDVEPEVKETAPIEKIPFTITSPTNTTKARTVLIIDDDIGLLTLLKDELVSQNFTVLATTEPEQGLALFYDKRPDCVVLDLVLPGMNGFELLAQIQDLCERHFIPVMIISASGNKETRMHGYAMGAEDFMIKPFDMDEFSLHVRRLTSKRIKLTELLLLDSVTGAYSMPFLERELERYQEQTRVHETEVSLIVIDLQGLRNYNKTYNFAKGDQLLRQVSDTIKLSLRVEDIWAHERAGRFYLLQPGSSPAQSSAFIDRILYSPQVASLIPAGMMRIRYGVVPVFATTDQSQLFDQVNQQLLHLNTALEQGKSVSSIPLQTPSRMSRSVDAKPVVAHPAIPEPTVSNPPVPTVSVNEPLRLAIVDDDPLIRNILERQMFDLEQEYLLDIRVYTDGKEFLNDPWHDESAQYLLILDRMMPRINGMEVLSRLRGEEGSKYTVLMLTGVDDEQGITEAIRAGADDYMTKPFSMMELEARVRRLLNKVGVAL</sequence>
<dbReference type="InterPro" id="IPR008207">
    <property type="entry name" value="Sig_transdc_His_kin_Hpt_dom"/>
</dbReference>
<dbReference type="Gene3D" id="3.40.50.2300">
    <property type="match status" value="2"/>
</dbReference>
<organism evidence="11 12">
    <name type="scientific">Paenibacillus kyungheensis</name>
    <dbReference type="NCBI Taxonomy" id="1452732"/>
    <lineage>
        <taxon>Bacteria</taxon>
        <taxon>Bacillati</taxon>
        <taxon>Bacillota</taxon>
        <taxon>Bacilli</taxon>
        <taxon>Bacillales</taxon>
        <taxon>Paenibacillaceae</taxon>
        <taxon>Paenibacillus</taxon>
    </lineage>
</organism>
<gene>
    <name evidence="11" type="ORF">PQ456_20230</name>
</gene>
<dbReference type="GO" id="GO:0005829">
    <property type="term" value="C:cytosol"/>
    <property type="evidence" value="ECO:0007669"/>
    <property type="project" value="TreeGrafter"/>
</dbReference>
<dbReference type="InterPro" id="IPR011006">
    <property type="entry name" value="CheY-like_superfamily"/>
</dbReference>
<evidence type="ECO:0000256" key="1">
    <source>
        <dbReference type="ARBA" id="ARBA00022553"/>
    </source>
</evidence>
<keyword evidence="1 7" id="KW-0597">Phosphoprotein</keyword>
<dbReference type="GO" id="GO:0000156">
    <property type="term" value="F:phosphorelay response regulator activity"/>
    <property type="evidence" value="ECO:0007669"/>
    <property type="project" value="TreeGrafter"/>
</dbReference>
<evidence type="ECO:0000256" key="7">
    <source>
        <dbReference type="PROSITE-ProRule" id="PRU00169"/>
    </source>
</evidence>
<evidence type="ECO:0000313" key="11">
    <source>
        <dbReference type="EMBL" id="WCT58215.1"/>
    </source>
</evidence>
<dbReference type="GO" id="GO:0006355">
    <property type="term" value="P:regulation of DNA-templated transcription"/>
    <property type="evidence" value="ECO:0007669"/>
    <property type="project" value="TreeGrafter"/>
</dbReference>
<dbReference type="SMART" id="SM00267">
    <property type="entry name" value="GGDEF"/>
    <property type="match status" value="1"/>
</dbReference>
<feature type="modified residue" description="Phosphohistidine" evidence="6">
    <location>
        <position position="36"/>
    </location>
</feature>
<dbReference type="PANTHER" id="PTHR48111:SF1">
    <property type="entry name" value="TWO-COMPONENT RESPONSE REGULATOR ORR33"/>
    <property type="match status" value="1"/>
</dbReference>
<dbReference type="InterPro" id="IPR036641">
    <property type="entry name" value="HPT_dom_sf"/>
</dbReference>
<keyword evidence="2" id="KW-0902">Two-component regulatory system</keyword>
<dbReference type="SUPFAM" id="SSF52172">
    <property type="entry name" value="CheY-like"/>
    <property type="match status" value="2"/>
</dbReference>
<dbReference type="CDD" id="cd17574">
    <property type="entry name" value="REC_OmpR"/>
    <property type="match status" value="1"/>
</dbReference>
<dbReference type="SUPFAM" id="SSF55073">
    <property type="entry name" value="Nucleotide cyclase"/>
    <property type="match status" value="1"/>
</dbReference>
<dbReference type="InterPro" id="IPR000160">
    <property type="entry name" value="GGDEF_dom"/>
</dbReference>
<feature type="modified residue" description="4-aspartylphosphate" evidence="7">
    <location>
        <position position="501"/>
    </location>
</feature>
<keyword evidence="3" id="KW-0805">Transcription regulation</keyword>
<dbReference type="PROSITE" id="PS50110">
    <property type="entry name" value="RESPONSE_REGULATORY"/>
    <property type="match status" value="2"/>
</dbReference>
<dbReference type="EMBL" id="CP117416">
    <property type="protein sequence ID" value="WCT58215.1"/>
    <property type="molecule type" value="Genomic_DNA"/>
</dbReference>
<evidence type="ECO:0000256" key="6">
    <source>
        <dbReference type="PROSITE-ProRule" id="PRU00110"/>
    </source>
</evidence>
<proteinExistence type="predicted"/>
<dbReference type="KEGG" id="pka:PQ456_20230"/>
<evidence type="ECO:0000313" key="12">
    <source>
        <dbReference type="Proteomes" id="UP001220509"/>
    </source>
</evidence>
<feature type="domain" description="Response regulatory" evidence="8">
    <location>
        <begin position="118"/>
        <end position="234"/>
    </location>
</feature>
<dbReference type="SMART" id="SM00448">
    <property type="entry name" value="REC"/>
    <property type="match status" value="2"/>
</dbReference>
<feature type="domain" description="HPt" evidence="10">
    <location>
        <begin position="1"/>
        <end position="98"/>
    </location>
</feature>
<evidence type="ECO:0000259" key="9">
    <source>
        <dbReference type="PROSITE" id="PS50887"/>
    </source>
</evidence>
<dbReference type="PROSITE" id="PS50887">
    <property type="entry name" value="GGDEF"/>
    <property type="match status" value="1"/>
</dbReference>
<dbReference type="Pfam" id="PF00072">
    <property type="entry name" value="Response_reg"/>
    <property type="match status" value="2"/>
</dbReference>
<dbReference type="SUPFAM" id="SSF47226">
    <property type="entry name" value="Histidine-containing phosphotransfer domain, HPT domain"/>
    <property type="match status" value="1"/>
</dbReference>
<feature type="domain" description="Response regulatory" evidence="8">
    <location>
        <begin position="446"/>
        <end position="567"/>
    </location>
</feature>
<dbReference type="GO" id="GO:0032993">
    <property type="term" value="C:protein-DNA complex"/>
    <property type="evidence" value="ECO:0007669"/>
    <property type="project" value="TreeGrafter"/>
</dbReference>
<accession>A0AAX3M8J3</accession>
<protein>
    <submittedName>
        <fullName evidence="11">Response regulator</fullName>
    </submittedName>
</protein>
<dbReference type="CDD" id="cd00156">
    <property type="entry name" value="REC"/>
    <property type="match status" value="1"/>
</dbReference>
<evidence type="ECO:0000256" key="2">
    <source>
        <dbReference type="ARBA" id="ARBA00023012"/>
    </source>
</evidence>
<dbReference type="AlphaFoldDB" id="A0AAX3M8J3"/>
<evidence type="ECO:0000256" key="3">
    <source>
        <dbReference type="ARBA" id="ARBA00023015"/>
    </source>
</evidence>
<evidence type="ECO:0000256" key="5">
    <source>
        <dbReference type="ARBA" id="ARBA00023163"/>
    </source>
</evidence>
<dbReference type="InterPro" id="IPR039420">
    <property type="entry name" value="WalR-like"/>
</dbReference>
<keyword evidence="5" id="KW-0804">Transcription</keyword>
<dbReference type="PANTHER" id="PTHR48111">
    <property type="entry name" value="REGULATOR OF RPOS"/>
    <property type="match status" value="1"/>
</dbReference>
<evidence type="ECO:0000259" key="10">
    <source>
        <dbReference type="PROSITE" id="PS50894"/>
    </source>
</evidence>
<name>A0AAX3M8J3_9BACL</name>
<dbReference type="NCBIfam" id="TIGR00254">
    <property type="entry name" value="GGDEF"/>
    <property type="match status" value="1"/>
</dbReference>
<dbReference type="Gene3D" id="3.30.70.270">
    <property type="match status" value="1"/>
</dbReference>
<dbReference type="PROSITE" id="PS50894">
    <property type="entry name" value="HPT"/>
    <property type="match status" value="1"/>
</dbReference>
<keyword evidence="4" id="KW-0238">DNA-binding</keyword>
<feature type="modified residue" description="4-aspartylphosphate" evidence="7">
    <location>
        <position position="167"/>
    </location>
</feature>